<name>A0AAW9QQM9_9CHRO</name>
<evidence type="ECO:0000313" key="3">
    <source>
        <dbReference type="Proteomes" id="UP001328733"/>
    </source>
</evidence>
<accession>A0AAW9QQM9</accession>
<keyword evidence="3" id="KW-1185">Reference proteome</keyword>
<comment type="caution">
    <text evidence="2">The sequence shown here is derived from an EMBL/GenBank/DDBJ whole genome shotgun (WGS) entry which is preliminary data.</text>
</comment>
<protein>
    <submittedName>
        <fullName evidence="2">Uncharacterized protein</fullName>
    </submittedName>
</protein>
<keyword evidence="1" id="KW-0732">Signal</keyword>
<reference evidence="2 3" key="1">
    <citation type="submission" date="2024-01" db="EMBL/GenBank/DDBJ databases">
        <title>Genomic insights into the taxonomy and metabolism of the cyanobacterium Pannus brasiliensis CCIBt3594.</title>
        <authorList>
            <person name="Machado M."/>
            <person name="Botero N.B."/>
            <person name="Andreote A.P.D."/>
            <person name="Feitosa A.M.T."/>
            <person name="Popin R."/>
            <person name="Sivonen K."/>
            <person name="Fiore M.F."/>
        </authorList>
    </citation>
    <scope>NUCLEOTIDE SEQUENCE [LARGE SCALE GENOMIC DNA]</scope>
    <source>
        <strain evidence="2 3">CCIBt3594</strain>
    </source>
</reference>
<feature type="chain" id="PRO_5043578214" evidence="1">
    <location>
        <begin position="28"/>
        <end position="186"/>
    </location>
</feature>
<proteinExistence type="predicted"/>
<dbReference type="Proteomes" id="UP001328733">
    <property type="component" value="Unassembled WGS sequence"/>
</dbReference>
<sequence length="186" mass="20016">MFNKMLPLLGTAGLLTVTALCASPVKAEPQGILLSQLRGHETYRQEPQMDPTQYVLGRVRGTVGGIMSIELMRAVTVDGKDIMAADLAPYGTSQRVVGDAMGGDDVILQVVDGKLVYIGKAHPYWISRLKLKSETSYNGNTARLIEELNRSETSTGLPPLAPETRTFTAEPTPVPAPAAAPIRGLW</sequence>
<dbReference type="EMBL" id="JBAFSM010000002">
    <property type="protein sequence ID" value="MEG3435753.1"/>
    <property type="molecule type" value="Genomic_DNA"/>
</dbReference>
<gene>
    <name evidence="2" type="ORF">V0288_01355</name>
</gene>
<organism evidence="2 3">
    <name type="scientific">Pannus brasiliensis CCIBt3594</name>
    <dbReference type="NCBI Taxonomy" id="1427578"/>
    <lineage>
        <taxon>Bacteria</taxon>
        <taxon>Bacillati</taxon>
        <taxon>Cyanobacteriota</taxon>
        <taxon>Cyanophyceae</taxon>
        <taxon>Oscillatoriophycideae</taxon>
        <taxon>Chroococcales</taxon>
        <taxon>Microcystaceae</taxon>
        <taxon>Pannus</taxon>
    </lineage>
</organism>
<dbReference type="RefSeq" id="WP_332863205.1">
    <property type="nucleotide sequence ID" value="NZ_JBAFSM010000002.1"/>
</dbReference>
<feature type="signal peptide" evidence="1">
    <location>
        <begin position="1"/>
        <end position="27"/>
    </location>
</feature>
<dbReference type="AlphaFoldDB" id="A0AAW9QQM9"/>
<evidence type="ECO:0000256" key="1">
    <source>
        <dbReference type="SAM" id="SignalP"/>
    </source>
</evidence>
<evidence type="ECO:0000313" key="2">
    <source>
        <dbReference type="EMBL" id="MEG3435753.1"/>
    </source>
</evidence>